<organism evidence="1 2">
    <name type="scientific">Sulfurimonas marina</name>
    <dbReference type="NCBI Taxonomy" id="2590551"/>
    <lineage>
        <taxon>Bacteria</taxon>
        <taxon>Pseudomonadati</taxon>
        <taxon>Campylobacterota</taxon>
        <taxon>Epsilonproteobacteria</taxon>
        <taxon>Campylobacterales</taxon>
        <taxon>Sulfurimonadaceae</taxon>
        <taxon>Sulfurimonas</taxon>
    </lineage>
</organism>
<dbReference type="AlphaFoldDB" id="A0A7M1ATE2"/>
<dbReference type="RefSeq" id="WP_193114110.1">
    <property type="nucleotide sequence ID" value="NZ_CP041165.1"/>
</dbReference>
<gene>
    <name evidence="1" type="ORF">FJR03_02590</name>
</gene>
<dbReference type="InterPro" id="IPR008719">
    <property type="entry name" value="N2O_reductase_NosL"/>
</dbReference>
<evidence type="ECO:0000313" key="2">
    <source>
        <dbReference type="Proteomes" id="UP000593910"/>
    </source>
</evidence>
<dbReference type="SUPFAM" id="SSF160387">
    <property type="entry name" value="NosL/MerB-like"/>
    <property type="match status" value="1"/>
</dbReference>
<dbReference type="PANTHER" id="PTHR41247">
    <property type="entry name" value="HTH-TYPE TRANSCRIPTIONAL REPRESSOR YCNK"/>
    <property type="match status" value="1"/>
</dbReference>
<reference evidence="1 2" key="1">
    <citation type="submission" date="2019-06" db="EMBL/GenBank/DDBJ databases">
        <title>Sulfurimonas gotlandica sp. nov., a chemoautotrophic and psychrotolerant epsilonproteobacterium isolated from a pelagic redoxcline, and an emended description of the genus Sulfurimonas.</title>
        <authorList>
            <person name="Wang S."/>
            <person name="Jiang L."/>
            <person name="Shao Z."/>
        </authorList>
    </citation>
    <scope>NUCLEOTIDE SEQUENCE [LARGE SCALE GENOMIC DNA]</scope>
    <source>
        <strain evidence="1 2">B2</strain>
    </source>
</reference>
<name>A0A7M1ATE2_9BACT</name>
<sequence>MLKNIILAVFLIGFVGCSQKSEMPHHTHAKPKVMFQTVSEKDAILVQEGKEKYHCHLCGMNLVKFYKTGYIAEDESRKYQYCSIHCLADHLNQGVELKNPKVINVTTLKPIPVLEAYYVVGSKVRGTMSRVSKYGFGTLEAAKQFQKKHGGDIMDFNGALKEAQKDFQ</sequence>
<dbReference type="KEGG" id="smax:FJR03_02590"/>
<evidence type="ECO:0000313" key="1">
    <source>
        <dbReference type="EMBL" id="QOP40687.1"/>
    </source>
</evidence>
<protein>
    <recommendedName>
        <fullName evidence="3">Nitrous oxide reductase</fullName>
    </recommendedName>
</protein>
<evidence type="ECO:0008006" key="3">
    <source>
        <dbReference type="Google" id="ProtNLM"/>
    </source>
</evidence>
<dbReference type="PANTHER" id="PTHR41247:SF1">
    <property type="entry name" value="HTH-TYPE TRANSCRIPTIONAL REPRESSOR YCNK"/>
    <property type="match status" value="1"/>
</dbReference>
<proteinExistence type="predicted"/>
<dbReference type="PROSITE" id="PS51257">
    <property type="entry name" value="PROKAR_LIPOPROTEIN"/>
    <property type="match status" value="1"/>
</dbReference>
<keyword evidence="2" id="KW-1185">Reference proteome</keyword>
<dbReference type="Gene3D" id="3.30.70.2050">
    <property type="match status" value="1"/>
</dbReference>
<dbReference type="EMBL" id="CP041165">
    <property type="protein sequence ID" value="QOP40687.1"/>
    <property type="molecule type" value="Genomic_DNA"/>
</dbReference>
<dbReference type="Pfam" id="PF05573">
    <property type="entry name" value="NosL"/>
    <property type="match status" value="1"/>
</dbReference>
<dbReference type="Proteomes" id="UP000593910">
    <property type="component" value="Chromosome"/>
</dbReference>
<accession>A0A7M1ATE2</accession>